<protein>
    <recommendedName>
        <fullName evidence="4">DUF541 domain-containing protein</fullName>
    </recommendedName>
</protein>
<keyword evidence="3" id="KW-1185">Reference proteome</keyword>
<dbReference type="InterPro" id="IPR007497">
    <property type="entry name" value="SIMPL/DUF541"/>
</dbReference>
<proteinExistence type="predicted"/>
<feature type="signal peptide" evidence="1">
    <location>
        <begin position="1"/>
        <end position="30"/>
    </location>
</feature>
<dbReference type="Gene3D" id="3.30.110.170">
    <property type="entry name" value="Protein of unknown function (DUF541), domain 1"/>
    <property type="match status" value="1"/>
</dbReference>
<dbReference type="Pfam" id="PF04402">
    <property type="entry name" value="SIMPL"/>
    <property type="match status" value="1"/>
</dbReference>
<dbReference type="KEGG" id="mmor:MMOR_11220"/>
<dbReference type="Proteomes" id="UP000466681">
    <property type="component" value="Chromosome"/>
</dbReference>
<dbReference type="Gene3D" id="3.30.70.2970">
    <property type="entry name" value="Protein of unknown function (DUF541), domain 2"/>
    <property type="match status" value="1"/>
</dbReference>
<dbReference type="PANTHER" id="PTHR34387:SF1">
    <property type="entry name" value="PERIPLASMIC IMMUNOGENIC PROTEIN"/>
    <property type="match status" value="1"/>
</dbReference>
<dbReference type="AlphaFoldDB" id="A0AAD1H8R2"/>
<name>A0AAD1H8R2_9MYCO</name>
<organism evidence="2 3">
    <name type="scientific">Mycolicibacterium moriokaense</name>
    <dbReference type="NCBI Taxonomy" id="39691"/>
    <lineage>
        <taxon>Bacteria</taxon>
        <taxon>Bacillati</taxon>
        <taxon>Actinomycetota</taxon>
        <taxon>Actinomycetes</taxon>
        <taxon>Mycobacteriales</taxon>
        <taxon>Mycobacteriaceae</taxon>
        <taxon>Mycolicibacterium</taxon>
    </lineage>
</organism>
<evidence type="ECO:0000313" key="3">
    <source>
        <dbReference type="Proteomes" id="UP000466681"/>
    </source>
</evidence>
<evidence type="ECO:0000313" key="2">
    <source>
        <dbReference type="EMBL" id="BBX00186.1"/>
    </source>
</evidence>
<dbReference type="RefSeq" id="WP_083155162.1">
    <property type="nucleotide sequence ID" value="NZ_AP022560.1"/>
</dbReference>
<sequence>MSIAASAKFPIRLLVLAAAGLVVTLSGCDAASGPSPAPTTTAEPTVRQVTVVGSGEVKGAPDTLNVSASIEFTAPDVTGAMNQVSDRQLGVINALVDAGVDRDDISTTEVSLQPQFASTDSTTIVGYRASNTIDVKIRQLDAASQALALIISTGGNATRINNVSYSLEDDSQLVRDARSRAFQDAKDRAEQYAELSGLTLGSVISISEVAGTQPPVPLQSPRADMAAAPVPLEPGQQTVGFGVTVVWELT</sequence>
<gene>
    <name evidence="2" type="ORF">MMOR_11220</name>
</gene>
<dbReference type="PANTHER" id="PTHR34387">
    <property type="entry name" value="SLR1258 PROTEIN"/>
    <property type="match status" value="1"/>
</dbReference>
<dbReference type="EMBL" id="AP022560">
    <property type="protein sequence ID" value="BBX00186.1"/>
    <property type="molecule type" value="Genomic_DNA"/>
</dbReference>
<feature type="chain" id="PRO_5041917116" description="DUF541 domain-containing protein" evidence="1">
    <location>
        <begin position="31"/>
        <end position="250"/>
    </location>
</feature>
<keyword evidence="1" id="KW-0732">Signal</keyword>
<accession>A0AAD1H8R2</accession>
<reference evidence="2 3" key="1">
    <citation type="journal article" date="2019" name="Emerg. Microbes Infect.">
        <title>Comprehensive subspecies identification of 175 nontuberculous mycobacteria species based on 7547 genomic profiles.</title>
        <authorList>
            <person name="Matsumoto Y."/>
            <person name="Kinjo T."/>
            <person name="Motooka D."/>
            <person name="Nabeya D."/>
            <person name="Jung N."/>
            <person name="Uechi K."/>
            <person name="Horii T."/>
            <person name="Iida T."/>
            <person name="Fujita J."/>
            <person name="Nakamura S."/>
        </authorList>
    </citation>
    <scope>NUCLEOTIDE SEQUENCE [LARGE SCALE GENOMIC DNA]</scope>
    <source>
        <strain evidence="2 3">JCM 6375</strain>
    </source>
</reference>
<evidence type="ECO:0008006" key="4">
    <source>
        <dbReference type="Google" id="ProtNLM"/>
    </source>
</evidence>
<dbReference type="InterPro" id="IPR052022">
    <property type="entry name" value="26kDa_periplasmic_antigen"/>
</dbReference>
<dbReference type="GO" id="GO:0006974">
    <property type="term" value="P:DNA damage response"/>
    <property type="evidence" value="ECO:0007669"/>
    <property type="project" value="TreeGrafter"/>
</dbReference>
<evidence type="ECO:0000256" key="1">
    <source>
        <dbReference type="SAM" id="SignalP"/>
    </source>
</evidence>